<dbReference type="AlphaFoldDB" id="A0A246BJL0"/>
<sequence>MELLVFIIVSLFVTPMLILWESYNNVYYVNPRRFLPVAIGRVIFLPVIFLLAQRVSPGEYMENIAQALILTTSMALSYQLFAHRIHPQQAPYHLRAHTRARKLALAAFITLILVLPTALSASEVIRSVLSYGVMPSMFAALVAFIGRDKLAP</sequence>
<gene>
    <name evidence="2" type="ORF">CBQ26_12075</name>
</gene>
<keyword evidence="1" id="KW-0472">Membrane</keyword>
<protein>
    <submittedName>
        <fullName evidence="2">Uncharacterized protein</fullName>
    </submittedName>
</protein>
<reference evidence="2 3" key="1">
    <citation type="submission" date="2017-05" db="EMBL/GenBank/DDBJ databases">
        <title>De novo genome assembly of Deniococcus indicus strain DR1.</title>
        <authorList>
            <person name="Chauhan D."/>
            <person name="Yennamalli R.M."/>
            <person name="Priyadarshini R."/>
        </authorList>
    </citation>
    <scope>NUCLEOTIDE SEQUENCE [LARGE SCALE GENOMIC DNA]</scope>
    <source>
        <strain evidence="2 3">DR1</strain>
    </source>
</reference>
<evidence type="ECO:0000313" key="2">
    <source>
        <dbReference type="EMBL" id="OWL95491.1"/>
    </source>
</evidence>
<dbReference type="RefSeq" id="WP_078305451.1">
    <property type="nucleotide sequence ID" value="NZ_NHMK01000016.1"/>
</dbReference>
<dbReference type="Proteomes" id="UP000197208">
    <property type="component" value="Unassembled WGS sequence"/>
</dbReference>
<feature type="transmembrane region" description="Helical" evidence="1">
    <location>
        <begin position="103"/>
        <end position="122"/>
    </location>
</feature>
<feature type="transmembrane region" description="Helical" evidence="1">
    <location>
        <begin position="34"/>
        <end position="52"/>
    </location>
</feature>
<dbReference type="OrthoDB" id="9870440at2"/>
<proteinExistence type="predicted"/>
<organism evidence="2 3">
    <name type="scientific">Deinococcus indicus</name>
    <dbReference type="NCBI Taxonomy" id="223556"/>
    <lineage>
        <taxon>Bacteria</taxon>
        <taxon>Thermotogati</taxon>
        <taxon>Deinococcota</taxon>
        <taxon>Deinococci</taxon>
        <taxon>Deinococcales</taxon>
        <taxon>Deinococcaceae</taxon>
        <taxon>Deinococcus</taxon>
    </lineage>
</organism>
<accession>A0A246BJL0</accession>
<name>A0A246BJL0_9DEIO</name>
<evidence type="ECO:0000313" key="3">
    <source>
        <dbReference type="Proteomes" id="UP000197208"/>
    </source>
</evidence>
<keyword evidence="3" id="KW-1185">Reference proteome</keyword>
<comment type="caution">
    <text evidence="2">The sequence shown here is derived from an EMBL/GenBank/DDBJ whole genome shotgun (WGS) entry which is preliminary data.</text>
</comment>
<keyword evidence="1" id="KW-1133">Transmembrane helix</keyword>
<dbReference type="EMBL" id="NHMK01000016">
    <property type="protein sequence ID" value="OWL95491.1"/>
    <property type="molecule type" value="Genomic_DNA"/>
</dbReference>
<evidence type="ECO:0000256" key="1">
    <source>
        <dbReference type="SAM" id="Phobius"/>
    </source>
</evidence>
<feature type="transmembrane region" description="Helical" evidence="1">
    <location>
        <begin position="64"/>
        <end position="82"/>
    </location>
</feature>
<keyword evidence="1" id="KW-0812">Transmembrane</keyword>
<feature type="transmembrane region" description="Helical" evidence="1">
    <location>
        <begin position="128"/>
        <end position="146"/>
    </location>
</feature>
<feature type="transmembrane region" description="Helical" evidence="1">
    <location>
        <begin position="6"/>
        <end position="22"/>
    </location>
</feature>